<accession>A0AAN6ZWK3</accession>
<evidence type="ECO:0000313" key="1">
    <source>
        <dbReference type="EMBL" id="KAK4151461.1"/>
    </source>
</evidence>
<reference evidence="1" key="1">
    <citation type="journal article" date="2023" name="Mol. Phylogenet. Evol.">
        <title>Genome-scale phylogeny and comparative genomics of the fungal order Sordariales.</title>
        <authorList>
            <person name="Hensen N."/>
            <person name="Bonometti L."/>
            <person name="Westerberg I."/>
            <person name="Brannstrom I.O."/>
            <person name="Guillou S."/>
            <person name="Cros-Aarteil S."/>
            <person name="Calhoun S."/>
            <person name="Haridas S."/>
            <person name="Kuo A."/>
            <person name="Mondo S."/>
            <person name="Pangilinan J."/>
            <person name="Riley R."/>
            <person name="LaButti K."/>
            <person name="Andreopoulos B."/>
            <person name="Lipzen A."/>
            <person name="Chen C."/>
            <person name="Yan M."/>
            <person name="Daum C."/>
            <person name="Ng V."/>
            <person name="Clum A."/>
            <person name="Steindorff A."/>
            <person name="Ohm R.A."/>
            <person name="Martin F."/>
            <person name="Silar P."/>
            <person name="Natvig D.O."/>
            <person name="Lalanne C."/>
            <person name="Gautier V."/>
            <person name="Ament-Velasquez S.L."/>
            <person name="Kruys A."/>
            <person name="Hutchinson M.I."/>
            <person name="Powell A.J."/>
            <person name="Barry K."/>
            <person name="Miller A.N."/>
            <person name="Grigoriev I.V."/>
            <person name="Debuchy R."/>
            <person name="Gladieux P."/>
            <person name="Hiltunen Thoren M."/>
            <person name="Johannesson H."/>
        </authorList>
    </citation>
    <scope>NUCLEOTIDE SEQUENCE</scope>
    <source>
        <strain evidence="1">CBS 538.74</strain>
    </source>
</reference>
<name>A0AAN6ZWK3_9PEZI</name>
<protein>
    <submittedName>
        <fullName evidence="1">Uncharacterized protein</fullName>
    </submittedName>
</protein>
<evidence type="ECO:0000313" key="2">
    <source>
        <dbReference type="Proteomes" id="UP001302745"/>
    </source>
</evidence>
<dbReference type="AlphaFoldDB" id="A0AAN6ZWK3"/>
<sequence length="162" mass="17264">MLSKLISELKSKTPPTPPQPPNKPILTHYHSLPVALPPTFLTTPAPDTLPIEITPIDWSTTPIPENTGLYAVVLDNVLSPSECTTLLSLAEASVPSPGETGGELRNGPDDAWGPALVNVGGGFEVLDGGYRNGDRIVWDCQEVVDRVWGRCLQGDGETVLGE</sequence>
<dbReference type="EMBL" id="MU857014">
    <property type="protein sequence ID" value="KAK4151461.1"/>
    <property type="molecule type" value="Genomic_DNA"/>
</dbReference>
<dbReference type="Proteomes" id="UP001302745">
    <property type="component" value="Unassembled WGS sequence"/>
</dbReference>
<gene>
    <name evidence="1" type="ORF">C8A00DRAFT_35865</name>
</gene>
<organism evidence="1 2">
    <name type="scientific">Chaetomidium leptoderma</name>
    <dbReference type="NCBI Taxonomy" id="669021"/>
    <lineage>
        <taxon>Eukaryota</taxon>
        <taxon>Fungi</taxon>
        <taxon>Dikarya</taxon>
        <taxon>Ascomycota</taxon>
        <taxon>Pezizomycotina</taxon>
        <taxon>Sordariomycetes</taxon>
        <taxon>Sordariomycetidae</taxon>
        <taxon>Sordariales</taxon>
        <taxon>Chaetomiaceae</taxon>
        <taxon>Chaetomidium</taxon>
    </lineage>
</organism>
<proteinExistence type="predicted"/>
<keyword evidence="2" id="KW-1185">Reference proteome</keyword>
<feature type="non-terminal residue" evidence="1">
    <location>
        <position position="162"/>
    </location>
</feature>
<comment type="caution">
    <text evidence="1">The sequence shown here is derived from an EMBL/GenBank/DDBJ whole genome shotgun (WGS) entry which is preliminary data.</text>
</comment>
<reference evidence="1" key="2">
    <citation type="submission" date="2023-05" db="EMBL/GenBank/DDBJ databases">
        <authorList>
            <consortium name="Lawrence Berkeley National Laboratory"/>
            <person name="Steindorff A."/>
            <person name="Hensen N."/>
            <person name="Bonometti L."/>
            <person name="Westerberg I."/>
            <person name="Brannstrom I.O."/>
            <person name="Guillou S."/>
            <person name="Cros-Aarteil S."/>
            <person name="Calhoun S."/>
            <person name="Haridas S."/>
            <person name="Kuo A."/>
            <person name="Mondo S."/>
            <person name="Pangilinan J."/>
            <person name="Riley R."/>
            <person name="Labutti K."/>
            <person name="Andreopoulos B."/>
            <person name="Lipzen A."/>
            <person name="Chen C."/>
            <person name="Yanf M."/>
            <person name="Daum C."/>
            <person name="Ng V."/>
            <person name="Clum A."/>
            <person name="Ohm R."/>
            <person name="Martin F."/>
            <person name="Silar P."/>
            <person name="Natvig D."/>
            <person name="Lalanne C."/>
            <person name="Gautier V."/>
            <person name="Ament-Velasquez S.L."/>
            <person name="Kruys A."/>
            <person name="Hutchinson M.I."/>
            <person name="Powell A.J."/>
            <person name="Barry K."/>
            <person name="Miller A.N."/>
            <person name="Grigoriev I.V."/>
            <person name="Debuchy R."/>
            <person name="Gladieux P."/>
            <person name="Thoren M.H."/>
            <person name="Johannesson H."/>
        </authorList>
    </citation>
    <scope>NUCLEOTIDE SEQUENCE</scope>
    <source>
        <strain evidence="1">CBS 538.74</strain>
    </source>
</reference>